<gene>
    <name evidence="3" type="ORF">ISU10_06380</name>
</gene>
<feature type="transmembrane region" description="Helical" evidence="2">
    <location>
        <begin position="171"/>
        <end position="192"/>
    </location>
</feature>
<feature type="transmembrane region" description="Helical" evidence="2">
    <location>
        <begin position="270"/>
        <end position="291"/>
    </location>
</feature>
<proteinExistence type="predicted"/>
<feature type="transmembrane region" description="Helical" evidence="2">
    <location>
        <begin position="225"/>
        <end position="258"/>
    </location>
</feature>
<protein>
    <submittedName>
        <fullName evidence="3">Uncharacterized protein</fullName>
    </submittedName>
</protein>
<sequence length="717" mass="77289">MNTSIAPVQTPPQPAEPHEPDPSAASPTPPRPPRRVVVPSLAGPLSGGLVFVLMLLDFGTDLGRQAVALGYGANFFEAQGNAFLDGRIDVPAYVMGIEGFLIDGKTYMYFGPFPAILRIPVLLVTDDFVGQMTVVSMLVAFVVFAVFTTRLVWLVRSAILGDTPVSTRESVLAGIFLAGVTGGTTLTFDAALPWVYHEVYLWQTALVVAAAYWLVRLGIRPTVRGVAWLGLVALCAVLTRTTGGWGVCLGTIALAGWMFRGRSFAGRRRLAPLVLVAGALPLAVGIAYNMVKFGHPYLFPLQDQVWTTLNQHRRFALEANGGTITGPLFFPTSLVTYFDPRSIRFVDYFPWITLPGHNAHGVGGAVIDQAYRTGSVTAFMPLWLLMALAALPTVLRRTRPRHLDHRGRDGDDGQGVRALRPAVVATVFMTGGVMAYGYLAFRYTSEFVPALVVGSTITLWAVVAPLARRSRAVTAALAALITAGGLFSMAAETATGFAAAATTHRGPALERYLDLQSRLSGGPGSSFAALISRSDHLPRGGSADQLHVRGACDGLYLNTGDTYEPWIVVEERSNLVSVGLPSSSARESVDLFVVHGKATRQVFLQTFDDGSAQVGIRNETGVYYGPLFRPYPGEDVRVGLRTDPTIGYLEVSSTPGGFVGYVPLQEWYADWVSRIGWVEPVYDQAVTLPGSRLRIKPAEGLTPPLCARLVDHNLARD</sequence>
<feature type="region of interest" description="Disordered" evidence="1">
    <location>
        <begin position="1"/>
        <end position="33"/>
    </location>
</feature>
<keyword evidence="4" id="KW-1185">Reference proteome</keyword>
<feature type="transmembrane region" description="Helical" evidence="2">
    <location>
        <begin position="473"/>
        <end position="491"/>
    </location>
</feature>
<feature type="transmembrane region" description="Helical" evidence="2">
    <location>
        <begin position="199"/>
        <end position="219"/>
    </location>
</feature>
<accession>A0A930VMD4</accession>
<keyword evidence="2" id="KW-0472">Membrane</keyword>
<dbReference type="Proteomes" id="UP000660668">
    <property type="component" value="Unassembled WGS sequence"/>
</dbReference>
<dbReference type="AlphaFoldDB" id="A0A930VMD4"/>
<evidence type="ECO:0000313" key="3">
    <source>
        <dbReference type="EMBL" id="MBF4767390.1"/>
    </source>
</evidence>
<feature type="transmembrane region" description="Helical" evidence="2">
    <location>
        <begin position="137"/>
        <end position="159"/>
    </location>
</feature>
<feature type="transmembrane region" description="Helical" evidence="2">
    <location>
        <begin position="378"/>
        <end position="397"/>
    </location>
</feature>
<dbReference type="EMBL" id="JADKPO010000006">
    <property type="protein sequence ID" value="MBF4767390.1"/>
    <property type="molecule type" value="Genomic_DNA"/>
</dbReference>
<name>A0A930VMD4_9ACTN</name>
<feature type="transmembrane region" description="Helical" evidence="2">
    <location>
        <begin position="418"/>
        <end position="441"/>
    </location>
</feature>
<evidence type="ECO:0000256" key="2">
    <source>
        <dbReference type="SAM" id="Phobius"/>
    </source>
</evidence>
<keyword evidence="2" id="KW-1133">Transmembrane helix</keyword>
<comment type="caution">
    <text evidence="3">The sequence shown here is derived from an EMBL/GenBank/DDBJ whole genome shotgun (WGS) entry which is preliminary data.</text>
</comment>
<organism evidence="3 4">
    <name type="scientific">Nocardioides agariphilus</name>
    <dbReference type="NCBI Taxonomy" id="433664"/>
    <lineage>
        <taxon>Bacteria</taxon>
        <taxon>Bacillati</taxon>
        <taxon>Actinomycetota</taxon>
        <taxon>Actinomycetes</taxon>
        <taxon>Propionibacteriales</taxon>
        <taxon>Nocardioidaceae</taxon>
        <taxon>Nocardioides</taxon>
    </lineage>
</organism>
<feature type="transmembrane region" description="Helical" evidence="2">
    <location>
        <begin position="447"/>
        <end position="466"/>
    </location>
</feature>
<feature type="transmembrane region" description="Helical" evidence="2">
    <location>
        <begin position="36"/>
        <end position="56"/>
    </location>
</feature>
<dbReference type="RefSeq" id="WP_194695532.1">
    <property type="nucleotide sequence ID" value="NZ_JADKPO010000006.1"/>
</dbReference>
<reference evidence="3" key="1">
    <citation type="submission" date="2020-11" db="EMBL/GenBank/DDBJ databases">
        <title>Nocardioides cynanchi sp. nov., isolated from soil of rhizosphere of Cynanchum wilfordii.</title>
        <authorList>
            <person name="Lee J.-S."/>
            <person name="Suh M.K."/>
            <person name="Kim J.-S."/>
        </authorList>
    </citation>
    <scope>NUCLEOTIDE SEQUENCE</scope>
    <source>
        <strain evidence="3">KCTC 19276</strain>
    </source>
</reference>
<evidence type="ECO:0000313" key="4">
    <source>
        <dbReference type="Proteomes" id="UP000660668"/>
    </source>
</evidence>
<evidence type="ECO:0000256" key="1">
    <source>
        <dbReference type="SAM" id="MobiDB-lite"/>
    </source>
</evidence>
<keyword evidence="2" id="KW-0812">Transmembrane</keyword>